<organism evidence="2 3">
    <name type="scientific">Halobacillus mangrovi</name>
    <dbReference type="NCBI Taxonomy" id="402384"/>
    <lineage>
        <taxon>Bacteria</taxon>
        <taxon>Bacillati</taxon>
        <taxon>Bacillota</taxon>
        <taxon>Bacilli</taxon>
        <taxon>Bacillales</taxon>
        <taxon>Bacillaceae</taxon>
        <taxon>Halobacillus</taxon>
    </lineage>
</organism>
<gene>
    <name evidence="2" type="ORF">HM131_09965</name>
</gene>
<dbReference type="InterPro" id="IPR036866">
    <property type="entry name" value="RibonucZ/Hydroxyglut_hydro"/>
</dbReference>
<keyword evidence="2" id="KW-0378">Hydrolase</keyword>
<dbReference type="GO" id="GO:0016787">
    <property type="term" value="F:hydrolase activity"/>
    <property type="evidence" value="ECO:0007669"/>
    <property type="project" value="UniProtKB-KW"/>
</dbReference>
<evidence type="ECO:0000313" key="2">
    <source>
        <dbReference type="EMBL" id="ARI77144.1"/>
    </source>
</evidence>
<dbReference type="PANTHER" id="PTHR23131">
    <property type="entry name" value="ENDORIBONUCLEASE LACTB2"/>
    <property type="match status" value="1"/>
</dbReference>
<dbReference type="SUPFAM" id="SSF56281">
    <property type="entry name" value="Metallo-hydrolase/oxidoreductase"/>
    <property type="match status" value="1"/>
</dbReference>
<protein>
    <submittedName>
        <fullName evidence="2">MBL fold metallo-hydrolase</fullName>
    </submittedName>
</protein>
<dbReference type="SMART" id="SM00849">
    <property type="entry name" value="Lactamase_B"/>
    <property type="match status" value="1"/>
</dbReference>
<dbReference type="STRING" id="402384.HM131_09965"/>
<dbReference type="InterPro" id="IPR050662">
    <property type="entry name" value="Sec-metab_biosynth-thioest"/>
</dbReference>
<keyword evidence="3" id="KW-1185">Reference proteome</keyword>
<dbReference type="OrthoDB" id="2971563at2"/>
<feature type="domain" description="Metallo-beta-lactamase" evidence="1">
    <location>
        <begin position="21"/>
        <end position="234"/>
    </location>
</feature>
<proteinExistence type="predicted"/>
<dbReference type="Pfam" id="PF00753">
    <property type="entry name" value="Lactamase_B"/>
    <property type="match status" value="1"/>
</dbReference>
<sequence>MKTMKDTVIQLTLPTPYAVGDVHTYLLKGNPLTLVDAGVKTEEAWEALVQQLDDCGYTPEDIEQVVLTHHHPDHMGLVEKLPNINTVAAHPKLRPWIERDEEFFYRYEMFFHEMYVESGVPDKYFTILKSLKKPLKWIAKGSLDIELEEGDAIPGHEEWVTVETPGHSQSHISFYRKADGAFIGGDHLLAHISSNPLLEPAFTEVEKRPRPMLQYRSSMEKLLGKKIGIVYPGHGQTFEGAHALIRSRLKKQEERAEKVLNMFGDKSLSAYDVCKQLFPRHIETQFGLTMSETIGQLDYLEEQRKLLYFYEGKQKLYYVNR</sequence>
<dbReference type="KEGG" id="hmn:HM131_09965"/>
<dbReference type="InterPro" id="IPR001279">
    <property type="entry name" value="Metallo-B-lactamas"/>
</dbReference>
<evidence type="ECO:0000313" key="3">
    <source>
        <dbReference type="Proteomes" id="UP000192527"/>
    </source>
</evidence>
<dbReference type="Proteomes" id="UP000192527">
    <property type="component" value="Chromosome"/>
</dbReference>
<dbReference type="PANTHER" id="PTHR23131:SF4">
    <property type="entry name" value="METALLO-BETA-LACTAMASE SUPERFAMILY POTEIN"/>
    <property type="match status" value="1"/>
</dbReference>
<evidence type="ECO:0000259" key="1">
    <source>
        <dbReference type="SMART" id="SM00849"/>
    </source>
</evidence>
<name>A0A1W5ZV11_9BACI</name>
<reference evidence="2 3" key="1">
    <citation type="submission" date="2017-04" db="EMBL/GenBank/DDBJ databases">
        <title>The whole genome sequencing and assembly of Halobacillus mangrovi strain.</title>
        <authorList>
            <person name="Lee S.-J."/>
            <person name="Park M.-K."/>
            <person name="Kim J.-Y."/>
            <person name="Lee Y.-J."/>
            <person name="Yi H."/>
            <person name="Bahn Y.-S."/>
            <person name="Kim J.F."/>
            <person name="Lee D.-W."/>
        </authorList>
    </citation>
    <scope>NUCLEOTIDE SEQUENCE [LARGE SCALE GENOMIC DNA]</scope>
    <source>
        <strain evidence="2 3">KTB 131</strain>
    </source>
</reference>
<dbReference type="Gene3D" id="3.60.15.10">
    <property type="entry name" value="Ribonuclease Z/Hydroxyacylglutathione hydrolase-like"/>
    <property type="match status" value="1"/>
</dbReference>
<dbReference type="RefSeq" id="WP_085029616.1">
    <property type="nucleotide sequence ID" value="NZ_CP020772.1"/>
</dbReference>
<accession>A0A1W5ZV11</accession>
<dbReference type="AlphaFoldDB" id="A0A1W5ZV11"/>
<dbReference type="EMBL" id="CP020772">
    <property type="protein sequence ID" value="ARI77144.1"/>
    <property type="molecule type" value="Genomic_DNA"/>
</dbReference>